<dbReference type="InterPro" id="IPR036890">
    <property type="entry name" value="HATPase_C_sf"/>
</dbReference>
<evidence type="ECO:0000256" key="1">
    <source>
        <dbReference type="ARBA" id="ARBA00022679"/>
    </source>
</evidence>
<accession>A0ABU4U133</accession>
<dbReference type="PANTHER" id="PTHR24421">
    <property type="entry name" value="NITRATE/NITRITE SENSOR PROTEIN NARX-RELATED"/>
    <property type="match status" value="1"/>
</dbReference>
<evidence type="ECO:0000256" key="4">
    <source>
        <dbReference type="SAM" id="Phobius"/>
    </source>
</evidence>
<keyword evidence="4" id="KW-1133">Transmembrane helix</keyword>
<feature type="transmembrane region" description="Helical" evidence="4">
    <location>
        <begin position="81"/>
        <end position="100"/>
    </location>
</feature>
<feature type="transmembrane region" description="Helical" evidence="4">
    <location>
        <begin position="54"/>
        <end position="74"/>
    </location>
</feature>
<keyword evidence="4" id="KW-0812">Transmembrane</keyword>
<protein>
    <recommendedName>
        <fullName evidence="5">Histidine kinase/HSP90-like ATPase domain-containing protein</fullName>
    </recommendedName>
</protein>
<dbReference type="Gene3D" id="3.30.565.10">
    <property type="entry name" value="Histidine kinase-like ATPase, C-terminal domain"/>
    <property type="match status" value="1"/>
</dbReference>
<name>A0ABU4U133_9PSEU</name>
<evidence type="ECO:0000256" key="3">
    <source>
        <dbReference type="ARBA" id="ARBA00023012"/>
    </source>
</evidence>
<comment type="caution">
    <text evidence="6">The sequence shown here is derived from an EMBL/GenBank/DDBJ whole genome shotgun (WGS) entry which is preliminary data.</text>
</comment>
<keyword evidence="3" id="KW-0902">Two-component regulatory system</keyword>
<dbReference type="Pfam" id="PF02518">
    <property type="entry name" value="HATPase_c"/>
    <property type="match status" value="1"/>
</dbReference>
<dbReference type="SUPFAM" id="SSF55874">
    <property type="entry name" value="ATPase domain of HSP90 chaperone/DNA topoisomerase II/histidine kinase"/>
    <property type="match status" value="1"/>
</dbReference>
<feature type="transmembrane region" description="Helical" evidence="4">
    <location>
        <begin position="112"/>
        <end position="138"/>
    </location>
</feature>
<sequence>METGTLDSAREKQRVSLTQQRLRIGFTRIAVAVRLVTTAGTVVVASAAHGVSGAQLGLVVSAMVLWSVISAVAVLDNANSLAAAADVAIVGMICAIDDWLLPSPSDHVDWTILLAIGSLLAGQMLFSASGGLIVCAVLASAQHVGGASAYIVAMLVAQGTVTAVLIHLLNNAVRQVDEAVTHAASAYVHAVIAAAVRADEDDYQRRLHDTGLATLTMVASGAVQDGSTMLRQRAAADLSTLQSAGDRTAPTKDLSDSSLDLALQTLESTWVPGLPQLRIDFDLVPVRLPKHVVMAFTEATAEALTNVARHSGSQIASVSVRECGDGIEVTVRDDGRGFDTRQVPHHRRGLRGSIVDRMSAVGGTADVQSGRCKGTSVTMRWWRVRGDS</sequence>
<dbReference type="EMBL" id="JAXAVV010000017">
    <property type="protein sequence ID" value="MDX8053731.1"/>
    <property type="molecule type" value="Genomic_DNA"/>
</dbReference>
<evidence type="ECO:0000259" key="5">
    <source>
        <dbReference type="Pfam" id="PF02518"/>
    </source>
</evidence>
<reference evidence="6 7" key="1">
    <citation type="submission" date="2023-11" db="EMBL/GenBank/DDBJ databases">
        <title>Lentzea sokolovensis, sp. nov., Lentzea kristufkii, sp. nov., and Lentzea miocenensis, sp. nov., rare actinobacteria from Sokolov Coal Basin, Miocene lacustrine sediment, Czech Republic.</title>
        <authorList>
            <person name="Lara A."/>
            <person name="Kotroba L."/>
            <person name="Nouioui I."/>
            <person name="Neumann-Schaal M."/>
            <person name="Mast Y."/>
            <person name="Chronakova A."/>
        </authorList>
    </citation>
    <scope>NUCLEOTIDE SEQUENCE [LARGE SCALE GENOMIC DNA]</scope>
    <source>
        <strain evidence="6 7">BCCO 10_0798</strain>
    </source>
</reference>
<evidence type="ECO:0000256" key="2">
    <source>
        <dbReference type="ARBA" id="ARBA00022777"/>
    </source>
</evidence>
<feature type="domain" description="Histidine kinase/HSP90-like ATPase" evidence="5">
    <location>
        <begin position="297"/>
        <end position="381"/>
    </location>
</feature>
<keyword evidence="4" id="KW-0472">Membrane</keyword>
<dbReference type="Proteomes" id="UP001271792">
    <property type="component" value="Unassembled WGS sequence"/>
</dbReference>
<keyword evidence="2" id="KW-0418">Kinase</keyword>
<dbReference type="InterPro" id="IPR050482">
    <property type="entry name" value="Sensor_HK_TwoCompSys"/>
</dbReference>
<organism evidence="6 7">
    <name type="scientific">Lentzea kristufekii</name>
    <dbReference type="NCBI Taxonomy" id="3095430"/>
    <lineage>
        <taxon>Bacteria</taxon>
        <taxon>Bacillati</taxon>
        <taxon>Actinomycetota</taxon>
        <taxon>Actinomycetes</taxon>
        <taxon>Pseudonocardiales</taxon>
        <taxon>Pseudonocardiaceae</taxon>
        <taxon>Lentzea</taxon>
    </lineage>
</organism>
<evidence type="ECO:0000313" key="6">
    <source>
        <dbReference type="EMBL" id="MDX8053731.1"/>
    </source>
</evidence>
<feature type="transmembrane region" description="Helical" evidence="4">
    <location>
        <begin position="150"/>
        <end position="169"/>
    </location>
</feature>
<dbReference type="CDD" id="cd16917">
    <property type="entry name" value="HATPase_UhpB-NarQ-NarX-like"/>
    <property type="match status" value="1"/>
</dbReference>
<dbReference type="InterPro" id="IPR003594">
    <property type="entry name" value="HATPase_dom"/>
</dbReference>
<keyword evidence="7" id="KW-1185">Reference proteome</keyword>
<evidence type="ECO:0000313" key="7">
    <source>
        <dbReference type="Proteomes" id="UP001271792"/>
    </source>
</evidence>
<gene>
    <name evidence="6" type="ORF">SK571_30535</name>
</gene>
<dbReference type="RefSeq" id="WP_319987536.1">
    <property type="nucleotide sequence ID" value="NZ_JAXAVV010000017.1"/>
</dbReference>
<feature type="transmembrane region" description="Helical" evidence="4">
    <location>
        <begin position="29"/>
        <end position="48"/>
    </location>
</feature>
<proteinExistence type="predicted"/>
<keyword evidence="1" id="KW-0808">Transferase</keyword>